<proteinExistence type="predicted"/>
<dbReference type="AlphaFoldDB" id="A0A0R2M2K5"/>
<dbReference type="InterPro" id="IPR010315">
    <property type="entry name" value="DUF915_hydro-like"/>
</dbReference>
<gene>
    <name evidence="1" type="ORF">IV64_GL000948</name>
</gene>
<comment type="caution">
    <text evidence="1">The sequence shown here is derived from an EMBL/GenBank/DDBJ whole genome shotgun (WGS) entry which is preliminary data.</text>
</comment>
<dbReference type="SUPFAM" id="SSF53474">
    <property type="entry name" value="alpha/beta-Hydrolases"/>
    <property type="match status" value="1"/>
</dbReference>
<reference evidence="1 2" key="1">
    <citation type="journal article" date="2015" name="Genome Announc.">
        <title>Expanding the biotechnology potential of lactobacilli through comparative genomics of 213 strains and associated genera.</title>
        <authorList>
            <person name="Sun Z."/>
            <person name="Harris H.M."/>
            <person name="McCann A."/>
            <person name="Guo C."/>
            <person name="Argimon S."/>
            <person name="Zhang W."/>
            <person name="Yang X."/>
            <person name="Jeffery I.B."/>
            <person name="Cooney J.C."/>
            <person name="Kagawa T.F."/>
            <person name="Liu W."/>
            <person name="Song Y."/>
            <person name="Salvetti E."/>
            <person name="Wrobel A."/>
            <person name="Rasinkangas P."/>
            <person name="Parkhill J."/>
            <person name="Rea M.C."/>
            <person name="O'Sullivan O."/>
            <person name="Ritari J."/>
            <person name="Douillard F.P."/>
            <person name="Paul Ross R."/>
            <person name="Yang R."/>
            <person name="Briner A.E."/>
            <person name="Felis G.E."/>
            <person name="de Vos W.M."/>
            <person name="Barrangou R."/>
            <person name="Klaenhammer T.R."/>
            <person name="Caufield P.W."/>
            <person name="Cui Y."/>
            <person name="Zhang H."/>
            <person name="O'Toole P.W."/>
        </authorList>
    </citation>
    <scope>NUCLEOTIDE SEQUENCE [LARGE SCALE GENOMIC DNA]</scope>
    <source>
        <strain evidence="1 2">LMG 26013</strain>
    </source>
</reference>
<dbReference type="OrthoDB" id="2273192at2"/>
<name>A0A0R2M2K5_9LACO</name>
<dbReference type="Proteomes" id="UP000051783">
    <property type="component" value="Unassembled WGS sequence"/>
</dbReference>
<protein>
    <submittedName>
        <fullName evidence="1">Cell surface hydrolase, membrane-bound</fullName>
    </submittedName>
</protein>
<dbReference type="PATRIC" id="fig|942150.3.peg.978"/>
<evidence type="ECO:0000313" key="1">
    <source>
        <dbReference type="EMBL" id="KRO08097.1"/>
    </source>
</evidence>
<sequence length="269" mass="29454">MPKKVIWGLIACGAFLLLIIGLGLATQLKRDQTSHVITQQNRPLIMIAGSNSTPNNFDDIIKSLNAQHQHPVINVTVTNSQAIKVKQNRVEGTNLNDALIVVFFENSTDTNANIMTQTNGLAKVMRYLQKKFKLKTANALGYSNGGLIWSRYIAGLTSSKPLPIHDLMLVGTPFLGTDEDHPDHELYDPLLKAQAHFKSLHAVVNVAGDTSSGNDNVVPLTSVTAGGKLFMNTAGRYTQMTVNIKDISHGNLLQESYVARLVRQNLVNQ</sequence>
<accession>A0A0R2M2K5</accession>
<keyword evidence="2" id="KW-1185">Reference proteome</keyword>
<keyword evidence="1" id="KW-0378">Hydrolase</keyword>
<dbReference type="STRING" id="942150.IV64_GL000948"/>
<dbReference type="Pfam" id="PF06028">
    <property type="entry name" value="DUF915"/>
    <property type="match status" value="1"/>
</dbReference>
<dbReference type="RefSeq" id="WP_057707400.1">
    <property type="nucleotide sequence ID" value="NZ_JQCL01000089.1"/>
</dbReference>
<dbReference type="GO" id="GO:0016787">
    <property type="term" value="F:hydrolase activity"/>
    <property type="evidence" value="ECO:0007669"/>
    <property type="project" value="UniProtKB-KW"/>
</dbReference>
<dbReference type="EMBL" id="JQCL01000089">
    <property type="protein sequence ID" value="KRO08097.1"/>
    <property type="molecule type" value="Genomic_DNA"/>
</dbReference>
<evidence type="ECO:0000313" key="2">
    <source>
        <dbReference type="Proteomes" id="UP000051783"/>
    </source>
</evidence>
<dbReference type="InterPro" id="IPR029058">
    <property type="entry name" value="AB_hydrolase_fold"/>
</dbReference>
<organism evidence="1 2">
    <name type="scientific">Lactiplantibacillus xiangfangensis</name>
    <dbReference type="NCBI Taxonomy" id="942150"/>
    <lineage>
        <taxon>Bacteria</taxon>
        <taxon>Bacillati</taxon>
        <taxon>Bacillota</taxon>
        <taxon>Bacilli</taxon>
        <taxon>Lactobacillales</taxon>
        <taxon>Lactobacillaceae</taxon>
        <taxon>Lactiplantibacillus</taxon>
    </lineage>
</organism>
<dbReference type="Gene3D" id="3.40.50.1820">
    <property type="entry name" value="alpha/beta hydrolase"/>
    <property type="match status" value="1"/>
</dbReference>